<accession>A0A7V7FWG2</accession>
<evidence type="ECO:0000256" key="2">
    <source>
        <dbReference type="SAM" id="Phobius"/>
    </source>
</evidence>
<comment type="function">
    <text evidence="1">Part of the tripartite ATP-independent periplasmic (TRAP) transport system.</text>
</comment>
<protein>
    <submittedName>
        <fullName evidence="4">TRAP transporter fused permease subunit</fullName>
    </submittedName>
</protein>
<feature type="transmembrane region" description="Helical" evidence="2">
    <location>
        <begin position="343"/>
        <end position="363"/>
    </location>
</feature>
<comment type="caution">
    <text evidence="4">The sequence shown here is derived from an EMBL/GenBank/DDBJ whole genome shotgun (WGS) entry which is preliminary data.</text>
</comment>
<feature type="transmembrane region" description="Helical" evidence="2">
    <location>
        <begin position="129"/>
        <end position="146"/>
    </location>
</feature>
<keyword evidence="2" id="KW-0812">Transmembrane</keyword>
<feature type="transmembrane region" description="Helical" evidence="2">
    <location>
        <begin position="370"/>
        <end position="389"/>
    </location>
</feature>
<feature type="transmembrane region" description="Helical" evidence="2">
    <location>
        <begin position="527"/>
        <end position="551"/>
    </location>
</feature>
<proteinExistence type="predicted"/>
<dbReference type="Proteomes" id="UP000486760">
    <property type="component" value="Unassembled WGS sequence"/>
</dbReference>
<dbReference type="RefSeq" id="WP_149330013.1">
    <property type="nucleotide sequence ID" value="NZ_VTPY01000008.1"/>
</dbReference>
<dbReference type="AlphaFoldDB" id="A0A7V7FWG2"/>
<dbReference type="Pfam" id="PF06808">
    <property type="entry name" value="DctM"/>
    <property type="match status" value="1"/>
</dbReference>
<organism evidence="4 5">
    <name type="scientific">Billgrantia pellis</name>
    <dbReference type="NCBI Taxonomy" id="2606936"/>
    <lineage>
        <taxon>Bacteria</taxon>
        <taxon>Pseudomonadati</taxon>
        <taxon>Pseudomonadota</taxon>
        <taxon>Gammaproteobacteria</taxon>
        <taxon>Oceanospirillales</taxon>
        <taxon>Halomonadaceae</taxon>
        <taxon>Billgrantia</taxon>
    </lineage>
</organism>
<comment type="subcellular location">
    <subcellularLocation>
        <location evidence="1">Cell inner membrane</location>
        <topology evidence="1">Multi-pass membrane protein</topology>
    </subcellularLocation>
</comment>
<keyword evidence="5" id="KW-1185">Reference proteome</keyword>
<feature type="transmembrane region" description="Helical" evidence="2">
    <location>
        <begin position="217"/>
        <end position="235"/>
    </location>
</feature>
<feature type="transmembrane region" description="Helical" evidence="2">
    <location>
        <begin position="104"/>
        <end position="122"/>
    </location>
</feature>
<gene>
    <name evidence="4" type="ORF">F0A17_19395</name>
</gene>
<feature type="transmembrane region" description="Helical" evidence="2">
    <location>
        <begin position="563"/>
        <end position="580"/>
    </location>
</feature>
<dbReference type="InterPro" id="IPR011853">
    <property type="entry name" value="TRAP_DctM-Dct_fused"/>
</dbReference>
<sequence length="673" mass="72060">MSSDERVTHLRRFSGVAGWLVGSLALAWILFHVVTAGVGTLPNYQQRAVHLGGALFFVFLLYQGRPRFPRLQLFVIDLPCACACVVLLGYVFVNYDAIVMSNWYVNEAIEKIFGVSLFLLLLEAVRRTLGWMFVGLITVFCCYAYFGPYLPDPFGHRGLSLERMVYVFYLGNNGLLGTLMGISATVVALFLILGALLNVSGAGDTFIRIAMRLGGRLRGGAGMVAVIGSAFMGMINGSTVANVTSTGVLTIPLMRRLGFNRNLAGSIEAVASTGGQIMPPIMGPGAFLMAELLGIPYLEVVKAALVPSVLFFTALLLGVYLMARRYGLEALPPQLIPSRREAFEPWAMANLLIPIGVLLFFILQHYTIQTAVFWSLMSILIMMAISSLLPQRKNVAEASDRSLDLVGLEAPAPRRKKASVRGRVAELLRATYDGLYNASLSVVYIAMIIAAAQVMVSVINLTGLGVTLSQVILSIGGDYLIVSLLLTMALAIVLGMGMPTPAAYAVGAAVLAPPLLNLGFDRLPSHLFLYFFASVSAITPPVAAGIFAAIAISGGTFLGTARYALTLACSLFLLPFLFILNPELTLAGDPLAIVFAMLSALIGIGFLSVAAIGQLGESMRLLPRLMVGAGAVVMVTPGLWFDMVGMAGVVVGLSLHRLWCHASRPIKGRDEHA</sequence>
<dbReference type="GO" id="GO:0005886">
    <property type="term" value="C:plasma membrane"/>
    <property type="evidence" value="ECO:0007669"/>
    <property type="project" value="UniProtKB-SubCell"/>
</dbReference>
<dbReference type="NCBIfam" id="TIGR02123">
    <property type="entry name" value="TRAP_fused"/>
    <property type="match status" value="1"/>
</dbReference>
<feature type="transmembrane region" description="Helical" evidence="2">
    <location>
        <begin position="502"/>
        <end position="520"/>
    </location>
</feature>
<keyword evidence="1" id="KW-1003">Cell membrane</keyword>
<feature type="transmembrane region" description="Helical" evidence="2">
    <location>
        <begin position="16"/>
        <end position="38"/>
    </location>
</feature>
<feature type="transmembrane region" description="Helical" evidence="2">
    <location>
        <begin position="44"/>
        <end position="62"/>
    </location>
</feature>
<feature type="transmembrane region" description="Helical" evidence="2">
    <location>
        <begin position="281"/>
        <end position="298"/>
    </location>
</feature>
<feature type="transmembrane region" description="Helical" evidence="2">
    <location>
        <begin position="625"/>
        <end position="655"/>
    </location>
</feature>
<feature type="transmembrane region" description="Helical" evidence="2">
    <location>
        <begin position="74"/>
        <end position="92"/>
    </location>
</feature>
<dbReference type="PANTHER" id="PTHR43849">
    <property type="entry name" value="BLL3936 PROTEIN"/>
    <property type="match status" value="1"/>
</dbReference>
<evidence type="ECO:0000256" key="1">
    <source>
        <dbReference type="RuleBase" id="RU369079"/>
    </source>
</evidence>
<feature type="transmembrane region" description="Helical" evidence="2">
    <location>
        <begin position="592"/>
        <end position="613"/>
    </location>
</feature>
<feature type="transmembrane region" description="Helical" evidence="2">
    <location>
        <begin position="305"/>
        <end position="323"/>
    </location>
</feature>
<evidence type="ECO:0000259" key="3">
    <source>
        <dbReference type="Pfam" id="PF06808"/>
    </source>
</evidence>
<feature type="domain" description="TRAP C4-dicarboxylate transport system permease DctM subunit" evidence="3">
    <location>
        <begin position="118"/>
        <end position="584"/>
    </location>
</feature>
<keyword evidence="1" id="KW-0997">Cell inner membrane</keyword>
<dbReference type="PANTHER" id="PTHR43849:SF2">
    <property type="entry name" value="BLL3936 PROTEIN"/>
    <property type="match status" value="1"/>
</dbReference>
<keyword evidence="2" id="KW-1133">Transmembrane helix</keyword>
<evidence type="ECO:0000313" key="4">
    <source>
        <dbReference type="EMBL" id="KAA0010049.1"/>
    </source>
</evidence>
<keyword evidence="1" id="KW-0813">Transport</keyword>
<feature type="transmembrane region" description="Helical" evidence="2">
    <location>
        <begin position="479"/>
        <end position="496"/>
    </location>
</feature>
<keyword evidence="2" id="KW-0472">Membrane</keyword>
<feature type="transmembrane region" description="Helical" evidence="2">
    <location>
        <begin position="166"/>
        <end position="197"/>
    </location>
</feature>
<dbReference type="EMBL" id="VTPY01000008">
    <property type="protein sequence ID" value="KAA0010049.1"/>
    <property type="molecule type" value="Genomic_DNA"/>
</dbReference>
<evidence type="ECO:0000313" key="5">
    <source>
        <dbReference type="Proteomes" id="UP000486760"/>
    </source>
</evidence>
<name>A0A7V7FWG2_9GAMM</name>
<feature type="transmembrane region" description="Helical" evidence="2">
    <location>
        <begin position="442"/>
        <end position="467"/>
    </location>
</feature>
<dbReference type="InterPro" id="IPR010656">
    <property type="entry name" value="DctM"/>
</dbReference>
<reference evidence="4 5" key="1">
    <citation type="submission" date="2019-08" db="EMBL/GenBank/DDBJ databases">
        <title>Bioinformatics analysis of the strain L3 and L5.</title>
        <authorList>
            <person name="Li X."/>
        </authorList>
    </citation>
    <scope>NUCLEOTIDE SEQUENCE [LARGE SCALE GENOMIC DNA]</scope>
    <source>
        <strain evidence="4 5">L5</strain>
    </source>
</reference>
<dbReference type="GO" id="GO:0022857">
    <property type="term" value="F:transmembrane transporter activity"/>
    <property type="evidence" value="ECO:0007669"/>
    <property type="project" value="UniProtKB-UniRule"/>
</dbReference>